<organism evidence="1 2">
    <name type="scientific">Diphasiastrum complanatum</name>
    <name type="common">Issler's clubmoss</name>
    <name type="synonym">Lycopodium complanatum</name>
    <dbReference type="NCBI Taxonomy" id="34168"/>
    <lineage>
        <taxon>Eukaryota</taxon>
        <taxon>Viridiplantae</taxon>
        <taxon>Streptophyta</taxon>
        <taxon>Embryophyta</taxon>
        <taxon>Tracheophyta</taxon>
        <taxon>Lycopodiopsida</taxon>
        <taxon>Lycopodiales</taxon>
        <taxon>Lycopodiaceae</taxon>
        <taxon>Lycopodioideae</taxon>
        <taxon>Diphasiastrum</taxon>
    </lineage>
</organism>
<dbReference type="Proteomes" id="UP001162992">
    <property type="component" value="Chromosome 9"/>
</dbReference>
<name>A0ACC2CLA3_DIPCM</name>
<reference evidence="2" key="1">
    <citation type="journal article" date="2024" name="Proc. Natl. Acad. Sci. U.S.A.">
        <title>Extraordinary preservation of gene collinearity over three hundred million years revealed in homosporous lycophytes.</title>
        <authorList>
            <person name="Li C."/>
            <person name="Wickell D."/>
            <person name="Kuo L.Y."/>
            <person name="Chen X."/>
            <person name="Nie B."/>
            <person name="Liao X."/>
            <person name="Peng D."/>
            <person name="Ji J."/>
            <person name="Jenkins J."/>
            <person name="Williams M."/>
            <person name="Shu S."/>
            <person name="Plott C."/>
            <person name="Barry K."/>
            <person name="Rajasekar S."/>
            <person name="Grimwood J."/>
            <person name="Han X."/>
            <person name="Sun S."/>
            <person name="Hou Z."/>
            <person name="He W."/>
            <person name="Dai G."/>
            <person name="Sun C."/>
            <person name="Schmutz J."/>
            <person name="Leebens-Mack J.H."/>
            <person name="Li F.W."/>
            <person name="Wang L."/>
        </authorList>
    </citation>
    <scope>NUCLEOTIDE SEQUENCE [LARGE SCALE GENOMIC DNA]</scope>
    <source>
        <strain evidence="2">cv. PW_Plant_1</strain>
    </source>
</reference>
<proteinExistence type="predicted"/>
<comment type="caution">
    <text evidence="1">The sequence shown here is derived from an EMBL/GenBank/DDBJ whole genome shotgun (WGS) entry which is preliminary data.</text>
</comment>
<sequence>MSGRDRETEGRFLHLLQPNRDLAANWSVDVAQELEGYLAEISLTTLFEDGQNSLNFAEAALLIQGSIQIYSRKVEYLYALVLQALDVIGNKKQAQLETSSIQGDGKDADVEQEEEEFLNLDDVPEEPNIDIENEGSGGYITPVVKPPSSLLVVEGDALHAAGDVGELETYQIATSSLHRDFLLLDPCDAETVDIYLNTTRFSKRSARRTPRHLSSASRSKTQKSNFSTPGRRASSAKKAEASEAFRIDVQDPIQAFDSVGGRWEDLSGEDHVRNIDFEDPDLDGNSEDNHENNAFHGEKEEDEDDDPWAPLNPHDLGTLPIKPFKKGQLYRKQKLKDHYLSGEEVEFPLASRNGVTLPEFAEAWHKRQADARRRQTAAGDSATLYEKLRSSFQNSDEDLQKDSLDGSGVSQDNSWDNCEHSDEDYDAPQLFESSLPFDQPEKLLKCMPKWKIQNKKYVDQHGTIQMGKENQRNPSARRTMLQTMIYSCQLNGWTKNAMRAYHPPTKNNAPIEFCYLRIIPQKQSLWILATRGIITGRRKWPLKIFAVLTWIECCRNWQSLKLEQS</sequence>
<accession>A0ACC2CLA3</accession>
<protein>
    <submittedName>
        <fullName evidence="1">Uncharacterized protein</fullName>
    </submittedName>
</protein>
<dbReference type="EMBL" id="CM055100">
    <property type="protein sequence ID" value="KAJ7542779.1"/>
    <property type="molecule type" value="Genomic_DNA"/>
</dbReference>
<keyword evidence="2" id="KW-1185">Reference proteome</keyword>
<evidence type="ECO:0000313" key="2">
    <source>
        <dbReference type="Proteomes" id="UP001162992"/>
    </source>
</evidence>
<evidence type="ECO:0000313" key="1">
    <source>
        <dbReference type="EMBL" id="KAJ7542779.1"/>
    </source>
</evidence>
<gene>
    <name evidence="1" type="ORF">O6H91_09G011500</name>
</gene>